<dbReference type="EMBL" id="CP041405">
    <property type="protein sequence ID" value="QDM42811.1"/>
    <property type="molecule type" value="Genomic_DNA"/>
</dbReference>
<evidence type="ECO:0000313" key="3">
    <source>
        <dbReference type="Proteomes" id="UP000315377"/>
    </source>
</evidence>
<accession>A0AAP9DUJ2</accession>
<feature type="region of interest" description="Disordered" evidence="1">
    <location>
        <begin position="1"/>
        <end position="22"/>
    </location>
</feature>
<reference evidence="2 3" key="1">
    <citation type="submission" date="2019-07" db="EMBL/GenBank/DDBJ databases">
        <title>Paenibacillus thiaminolyticus NRRL B-4156.</title>
        <authorList>
            <person name="Hehnly C."/>
            <person name="Zhang L."/>
        </authorList>
    </citation>
    <scope>NUCLEOTIDE SEQUENCE [LARGE SCALE GENOMIC DNA]</scope>
    <source>
        <strain evidence="2 3">NRRL B-4156</strain>
    </source>
</reference>
<sequence>MMLPGSAAASPLNSLPKGELSSPASKVWQANISVKQEEFICLSEISLEEDRRSFDVMSS</sequence>
<dbReference type="Proteomes" id="UP000315377">
    <property type="component" value="Chromosome"/>
</dbReference>
<proteinExistence type="predicted"/>
<evidence type="ECO:0000313" key="2">
    <source>
        <dbReference type="EMBL" id="QDM42811.1"/>
    </source>
</evidence>
<organism evidence="2 3">
    <name type="scientific">Paenibacillus thiaminolyticus</name>
    <name type="common">Bacillus thiaminolyticus</name>
    <dbReference type="NCBI Taxonomy" id="49283"/>
    <lineage>
        <taxon>Bacteria</taxon>
        <taxon>Bacillati</taxon>
        <taxon>Bacillota</taxon>
        <taxon>Bacilli</taxon>
        <taxon>Bacillales</taxon>
        <taxon>Paenibacillaceae</taxon>
        <taxon>Paenibacillus</taxon>
    </lineage>
</organism>
<name>A0AAP9DUJ2_PANTH</name>
<dbReference type="RefSeq" id="WP_087441749.1">
    <property type="nucleotide sequence ID" value="NZ_CALYRD010000001.1"/>
</dbReference>
<evidence type="ECO:0000256" key="1">
    <source>
        <dbReference type="SAM" id="MobiDB-lite"/>
    </source>
</evidence>
<dbReference type="AlphaFoldDB" id="A0AAP9DUJ2"/>
<gene>
    <name evidence="2" type="ORF">FLT43_04350</name>
</gene>
<protein>
    <submittedName>
        <fullName evidence="2">Uncharacterized protein</fullName>
    </submittedName>
</protein>